<protein>
    <recommendedName>
        <fullName evidence="3">F-box domain-containing protein</fullName>
    </recommendedName>
</protein>
<gene>
    <name evidence="1" type="ORF">RDB_LOCUS133118</name>
</gene>
<dbReference type="Proteomes" id="UP000663841">
    <property type="component" value="Unassembled WGS sequence"/>
</dbReference>
<name>A0A8H3BE69_9AGAM</name>
<dbReference type="Gene3D" id="3.80.10.10">
    <property type="entry name" value="Ribonuclease Inhibitor"/>
    <property type="match status" value="1"/>
</dbReference>
<reference evidence="1" key="1">
    <citation type="submission" date="2021-01" db="EMBL/GenBank/DDBJ databases">
        <authorList>
            <person name="Kaushik A."/>
        </authorList>
    </citation>
    <scope>NUCLEOTIDE SEQUENCE</scope>
    <source>
        <strain evidence="1">AG3-T5</strain>
    </source>
</reference>
<dbReference type="Gene3D" id="1.20.1280.50">
    <property type="match status" value="1"/>
</dbReference>
<accession>A0A8H3BE69</accession>
<sequence>MALNSTKEPLTNGIAQQWKDALANMSSATATYLNCCKALEAFSILELASAKDIDTMIDVGLGEMDTLITQPLSLARSSLARTRNKTVSKINSIPPEILLHIFSFFIYNSQSTQSVRSTTIGIYRRLHTLVAVCSIWRRNCISCGSLWSLIPIFYGFPDPETLCNLSHAAGNSKLHLVAELGESARPDLNNILGQLTEGGQCFATIYLVCRTQLATRSVLEFFLDNPSSTLGSLTELSIYSKQPIPSIDTDIHPGESHYIFSRQSAYQGSFSRLVKSLRSLRIRGTHFHLANTEYLNLVELWLEQLDLGPIGTVRELVRSVSSASNLRIFRITTIITHQEHNNEEMLDIIPSFPYQRFSFPKLDRLHVEDVSFKVLKALLLSLKNGSDSYETILRLSECFGFVSQEDLEPLLRGINISTLILTRKSLCWNEINWLLECMPTLASLYIDGKTFNQTVLEGLVRPSGPDHNSVNHRPNLPVIRQLYITRARIDDLNGFRDFVASYPIDRMVLGARARKAHQGWDSCSEQSVTGRWLKEVLPGLEFVDPDLKPARTESVWQVWGPGMTYACVIPGKPQKQSHSNWVDRWEAAGTNVARALATYLDCCISLSTEKVETALDKNYLVSRIDYKLESLHVELEQRISQSRWTLARMRNKLAGTVYSIPEEILAEIFTLVVYDRSGCEIEFIEDDIGAFYHRLHTLLAVCTVWRKVGISHGTLWALIPMLSRKSGWVMQSAAELSYQRAGGRELYLGASIEKSVDDDFIDNMGRNFNRFRSINVVFDDKALLSRGIRSLFKREPVSNSLTELSLYHFLGRSEEFGLDIPEADDFLTSLRPHVPFSTSIDQTVQSLRVLRLKNIHIHWHLMTFPKLVELRIESVMVGTKANLKQLLLALLTAPQLQKLELISLTTEPDPDGTTILTPPSVPLPNLQRLYLGDVYSDDAEMILRSIISNSYHITLFLTLRTSSIMHAEGPVRVGLEGLIYNLQGLKVDTLLLQGDEVLENWIELEDFRILLLALPFVTTLKIEYWEFGQSEWEALTRPDDGTAFANLYNVYLSNIRLEPLREDIPRPLQDFLSSHPIHHLTLGGSVISSPPRLEWVSIKDHEQITHRLRSIVPELQLLGDRYIPSEFRTHHWELW</sequence>
<evidence type="ECO:0000313" key="2">
    <source>
        <dbReference type="Proteomes" id="UP000663841"/>
    </source>
</evidence>
<proteinExistence type="predicted"/>
<comment type="caution">
    <text evidence="1">The sequence shown here is derived from an EMBL/GenBank/DDBJ whole genome shotgun (WGS) entry which is preliminary data.</text>
</comment>
<dbReference type="InterPro" id="IPR032675">
    <property type="entry name" value="LRR_dom_sf"/>
</dbReference>
<organism evidence="1 2">
    <name type="scientific">Rhizoctonia solani</name>
    <dbReference type="NCBI Taxonomy" id="456999"/>
    <lineage>
        <taxon>Eukaryota</taxon>
        <taxon>Fungi</taxon>
        <taxon>Dikarya</taxon>
        <taxon>Basidiomycota</taxon>
        <taxon>Agaricomycotina</taxon>
        <taxon>Agaricomycetes</taxon>
        <taxon>Cantharellales</taxon>
        <taxon>Ceratobasidiaceae</taxon>
        <taxon>Rhizoctonia</taxon>
    </lineage>
</organism>
<dbReference type="EMBL" id="CAJMWW010000170">
    <property type="protein sequence ID" value="CAE6454270.1"/>
    <property type="molecule type" value="Genomic_DNA"/>
</dbReference>
<dbReference type="SUPFAM" id="SSF52047">
    <property type="entry name" value="RNI-like"/>
    <property type="match status" value="1"/>
</dbReference>
<evidence type="ECO:0000313" key="1">
    <source>
        <dbReference type="EMBL" id="CAE6454270.1"/>
    </source>
</evidence>
<evidence type="ECO:0008006" key="3">
    <source>
        <dbReference type="Google" id="ProtNLM"/>
    </source>
</evidence>
<dbReference type="AlphaFoldDB" id="A0A8H3BE69"/>